<dbReference type="AlphaFoldDB" id="A0A371DVB1"/>
<dbReference type="InterPro" id="IPR036570">
    <property type="entry name" value="HORMA_dom_sf"/>
</dbReference>
<gene>
    <name evidence="8" type="ORF">OH76DRAFT_1336651</name>
</gene>
<dbReference type="PANTHER" id="PTHR48225:SF7">
    <property type="entry name" value="MEIOSIS-SPECIFIC PROTEIN HOP1"/>
    <property type="match status" value="1"/>
</dbReference>
<dbReference type="GO" id="GO:0007130">
    <property type="term" value="P:synaptonemal complex assembly"/>
    <property type="evidence" value="ECO:0007669"/>
    <property type="project" value="TreeGrafter"/>
</dbReference>
<dbReference type="InterPro" id="IPR011011">
    <property type="entry name" value="Znf_FYVE_PHD"/>
</dbReference>
<organism evidence="8 9">
    <name type="scientific">Lentinus brumalis</name>
    <dbReference type="NCBI Taxonomy" id="2498619"/>
    <lineage>
        <taxon>Eukaryota</taxon>
        <taxon>Fungi</taxon>
        <taxon>Dikarya</taxon>
        <taxon>Basidiomycota</taxon>
        <taxon>Agaricomycotina</taxon>
        <taxon>Agaricomycetes</taxon>
        <taxon>Polyporales</taxon>
        <taxon>Polyporaceae</taxon>
        <taxon>Lentinus</taxon>
    </lineage>
</organism>
<dbReference type="InterPro" id="IPR013083">
    <property type="entry name" value="Znf_RING/FYVE/PHD"/>
</dbReference>
<dbReference type="STRING" id="139420.A0A371DVB1"/>
<feature type="domain" description="HORMA" evidence="7">
    <location>
        <begin position="18"/>
        <end position="280"/>
    </location>
</feature>
<evidence type="ECO:0000256" key="6">
    <source>
        <dbReference type="SAM" id="MobiDB-lite"/>
    </source>
</evidence>
<protein>
    <submittedName>
        <fullName evidence="8">HORMA-domain-containing protein</fullName>
    </submittedName>
</protein>
<evidence type="ECO:0000256" key="5">
    <source>
        <dbReference type="ARBA" id="ARBA00023254"/>
    </source>
</evidence>
<keyword evidence="5" id="KW-0469">Meiosis</keyword>
<keyword evidence="9" id="KW-1185">Reference proteome</keyword>
<dbReference type="GO" id="GO:0005634">
    <property type="term" value="C:nucleus"/>
    <property type="evidence" value="ECO:0007669"/>
    <property type="project" value="UniProtKB-SubCell"/>
</dbReference>
<evidence type="ECO:0000256" key="4">
    <source>
        <dbReference type="ARBA" id="ARBA00023242"/>
    </source>
</evidence>
<dbReference type="Gene3D" id="3.30.900.10">
    <property type="entry name" value="HORMA domain"/>
    <property type="match status" value="1"/>
</dbReference>
<dbReference type="SUPFAM" id="SSF56019">
    <property type="entry name" value="The spindle assembly checkpoint protein mad2"/>
    <property type="match status" value="1"/>
</dbReference>
<evidence type="ECO:0000259" key="7">
    <source>
        <dbReference type="PROSITE" id="PS50815"/>
    </source>
</evidence>
<feature type="region of interest" description="Disordered" evidence="6">
    <location>
        <begin position="686"/>
        <end position="710"/>
    </location>
</feature>
<dbReference type="PANTHER" id="PTHR48225">
    <property type="entry name" value="HORMA DOMAIN-CONTAINING PROTEIN 1"/>
    <property type="match status" value="1"/>
</dbReference>
<dbReference type="PROSITE" id="PS50815">
    <property type="entry name" value="HORMA"/>
    <property type="match status" value="1"/>
</dbReference>
<dbReference type="SUPFAM" id="SSF57903">
    <property type="entry name" value="FYVE/PHD zinc finger"/>
    <property type="match status" value="1"/>
</dbReference>
<dbReference type="InterPro" id="IPR003511">
    <property type="entry name" value="HORMA_dom"/>
</dbReference>
<keyword evidence="4" id="KW-0539">Nucleus</keyword>
<dbReference type="EMBL" id="KZ857380">
    <property type="protein sequence ID" value="RDX56408.1"/>
    <property type="molecule type" value="Genomic_DNA"/>
</dbReference>
<sequence>MQAQALKTEQHQAVITSQQSLQSIQTLLRAGLGCITYLRNLLPSDNFSESYLTSAGPESLSSQPSRTDSSFGSSDARKNVSGFKIMSVTRGFTEEADKLLDYLDNGIFDALSKQYLRSFIFAIYLDDQDPNNIIEAYTFNFSYCQVPGTTEVVPVMTLGDEMSNLSLSGSGSRKAHDPVAEATKRGKVPTLGDVKRSLKTLIKNLIQATTQMDALPKRRFATFKLFYYDNTPDDYEPPHFRAGDTNKDKWFMTTHHKGEMPERCSVGFVHTGYHGVDVKVTSVSGYLPCGEDNNAPFLGTTDRSMFAAPPLTPAEEAAQRAQQVEVQRQDAVERRVVWDGDDGMLCDKSHMDLEMEDTVVPVGIRNEDGTVIPLSLEEQHKALGDPAEAHYSGRLESVPACIGQLVRITQHPGENVSPTQELAETQVVPSPLTSAPTSPTRTPTPTPRPGRNTRRNTARVTSPLPPSDIPASLSLSSNEPDTTESQLVNVLTMVDASAAAADSVMLDMETQQIPEYSMPEDPIESFSRADVDAAQETPMDQDGETGKPECECGVQVDDCDTCMCDGGCRRWFHLWCMGYHCAQDTRLPAKFICFDCRVKADRNWDLIVVHDLYPRMIARFRTLAIQRRGIKVFETHGPDSLSAFTKLIACDSTVAGQVFKRLESEGFIAQEVREVDDTGFIETTSLSTKRRGRGGKANPKTKASQRRKNLQKPKYVFVQAIKNDNAYNDYFNPDPEIEKRLLELSDLRKGSRTEERAVKAKKVKISLGPPIDLGD</sequence>
<feature type="compositionally biased region" description="Polar residues" evidence="6">
    <location>
        <begin position="473"/>
        <end position="482"/>
    </location>
</feature>
<evidence type="ECO:0000313" key="8">
    <source>
        <dbReference type="EMBL" id="RDX56408.1"/>
    </source>
</evidence>
<dbReference type="Proteomes" id="UP000256964">
    <property type="component" value="Unassembled WGS sequence"/>
</dbReference>
<reference evidence="8 9" key="1">
    <citation type="journal article" date="2018" name="Biotechnol. Biofuels">
        <title>Integrative visual omics of the white-rot fungus Polyporus brumalis exposes the biotechnological potential of its oxidative enzymes for delignifying raw plant biomass.</title>
        <authorList>
            <person name="Miyauchi S."/>
            <person name="Rancon A."/>
            <person name="Drula E."/>
            <person name="Hage H."/>
            <person name="Chaduli D."/>
            <person name="Favel A."/>
            <person name="Grisel S."/>
            <person name="Henrissat B."/>
            <person name="Herpoel-Gimbert I."/>
            <person name="Ruiz-Duenas F.J."/>
            <person name="Chevret D."/>
            <person name="Hainaut M."/>
            <person name="Lin J."/>
            <person name="Wang M."/>
            <person name="Pangilinan J."/>
            <person name="Lipzen A."/>
            <person name="Lesage-Meessen L."/>
            <person name="Navarro D."/>
            <person name="Riley R."/>
            <person name="Grigoriev I.V."/>
            <person name="Zhou S."/>
            <person name="Raouche S."/>
            <person name="Rosso M.N."/>
        </authorList>
    </citation>
    <scope>NUCLEOTIDE SEQUENCE [LARGE SCALE GENOMIC DNA]</scope>
    <source>
        <strain evidence="8 9">BRFM 1820</strain>
    </source>
</reference>
<dbReference type="Pfam" id="PF02301">
    <property type="entry name" value="HORMA"/>
    <property type="match status" value="1"/>
</dbReference>
<keyword evidence="3" id="KW-0158">Chromosome</keyword>
<evidence type="ECO:0000256" key="1">
    <source>
        <dbReference type="ARBA" id="ARBA00004123"/>
    </source>
</evidence>
<feature type="region of interest" description="Disordered" evidence="6">
    <location>
        <begin position="415"/>
        <end position="482"/>
    </location>
</feature>
<feature type="region of interest" description="Disordered" evidence="6">
    <location>
        <begin position="53"/>
        <end position="76"/>
    </location>
</feature>
<feature type="compositionally biased region" description="Polar residues" evidence="6">
    <location>
        <begin position="59"/>
        <end position="73"/>
    </location>
</feature>
<evidence type="ECO:0000256" key="3">
    <source>
        <dbReference type="ARBA" id="ARBA00022454"/>
    </source>
</evidence>
<feature type="compositionally biased region" description="Low complexity" evidence="6">
    <location>
        <begin position="429"/>
        <end position="441"/>
    </location>
</feature>
<dbReference type="InterPro" id="IPR051294">
    <property type="entry name" value="HORMA_MeioticProgression"/>
</dbReference>
<evidence type="ECO:0000256" key="2">
    <source>
        <dbReference type="ARBA" id="ARBA00004286"/>
    </source>
</evidence>
<evidence type="ECO:0000313" key="9">
    <source>
        <dbReference type="Proteomes" id="UP000256964"/>
    </source>
</evidence>
<proteinExistence type="predicted"/>
<dbReference type="GO" id="GO:0051598">
    <property type="term" value="P:meiotic recombination checkpoint signaling"/>
    <property type="evidence" value="ECO:0007669"/>
    <property type="project" value="TreeGrafter"/>
</dbReference>
<dbReference type="Gene3D" id="3.30.40.10">
    <property type="entry name" value="Zinc/RING finger domain, C3HC4 (zinc finger)"/>
    <property type="match status" value="1"/>
</dbReference>
<accession>A0A371DVB1</accession>
<dbReference type="OrthoDB" id="1928087at2759"/>
<dbReference type="GO" id="GO:0005694">
    <property type="term" value="C:chromosome"/>
    <property type="evidence" value="ECO:0007669"/>
    <property type="project" value="UniProtKB-SubCell"/>
</dbReference>
<comment type="subcellular location">
    <subcellularLocation>
        <location evidence="2">Chromosome</location>
    </subcellularLocation>
    <subcellularLocation>
        <location evidence="1">Nucleus</location>
    </subcellularLocation>
</comment>
<name>A0A371DVB1_9APHY</name>